<evidence type="ECO:0000313" key="1">
    <source>
        <dbReference type="EMBL" id="EHP88848.1"/>
    </source>
</evidence>
<organism evidence="1 2">
    <name type="scientific">Methylorubrum extorquens DSM 13060</name>
    <dbReference type="NCBI Taxonomy" id="882800"/>
    <lineage>
        <taxon>Bacteria</taxon>
        <taxon>Pseudomonadati</taxon>
        <taxon>Pseudomonadota</taxon>
        <taxon>Alphaproteobacteria</taxon>
        <taxon>Hyphomicrobiales</taxon>
        <taxon>Methylobacteriaceae</taxon>
        <taxon>Methylorubrum</taxon>
    </lineage>
</organism>
<dbReference type="EMBL" id="AGJK01000263">
    <property type="protein sequence ID" value="EHP88848.1"/>
    <property type="molecule type" value="Genomic_DNA"/>
</dbReference>
<comment type="caution">
    <text evidence="1">The sequence shown here is derived from an EMBL/GenBank/DDBJ whole genome shotgun (WGS) entry which is preliminary data.</text>
</comment>
<accession>H1KS60</accession>
<proteinExistence type="predicted"/>
<dbReference type="Proteomes" id="UP000004382">
    <property type="component" value="Unassembled WGS sequence"/>
</dbReference>
<sequence>PAALGERAARAVQAAAPFPPPPAGLLTLEGFTELSFPLTLR</sequence>
<name>H1KS60_METEX</name>
<gene>
    <name evidence="1" type="ORF">MetexDRAFT_5473</name>
</gene>
<dbReference type="AlphaFoldDB" id="H1KS60"/>
<reference evidence="1 2" key="1">
    <citation type="submission" date="2011-09" db="EMBL/GenBank/DDBJ databases">
        <title>The draft genome of Methylobacterium extorquens DSM 13060.</title>
        <authorList>
            <consortium name="US DOE Joint Genome Institute (JGI-PGF)"/>
            <person name="Lucas S."/>
            <person name="Han J."/>
            <person name="Lapidus A."/>
            <person name="Cheng J.-F."/>
            <person name="Goodwin L."/>
            <person name="Pitluck S."/>
            <person name="Peters L."/>
            <person name="Land M.L."/>
            <person name="Hauser L."/>
            <person name="Koskimaki J."/>
            <person name="Halonen O."/>
            <person name="Pirttila A."/>
            <person name="Frank C."/>
            <person name="Woyke T.J."/>
        </authorList>
    </citation>
    <scope>NUCLEOTIDE SEQUENCE [LARGE SCALE GENOMIC DNA]</scope>
    <source>
        <strain evidence="1 2">DSM 13060</strain>
    </source>
</reference>
<evidence type="ECO:0000313" key="2">
    <source>
        <dbReference type="Proteomes" id="UP000004382"/>
    </source>
</evidence>
<protein>
    <submittedName>
        <fullName evidence="1">TonB family protein</fullName>
    </submittedName>
</protein>
<feature type="non-terminal residue" evidence="1">
    <location>
        <position position="1"/>
    </location>
</feature>